<dbReference type="HOGENOM" id="CLU_009318_6_2_2"/>
<sequence>MKIKLAHLISFLVFLVFGNLGIIEATETEATETEATQISPYDQVQEVEAAPGVETQITTSERVTVHYCPAIYGDKIVWYNNNYGTGSDICMYDLSTSTISNISTNEFDGYDPVIYKDRIVRLDSRNGHPEIYMYNLSTSTESRITNFRSFKAGPDIYEDRIVWFEMRNGDYDIYMYDLANSTETQITFNESGQTSPSIYGDRIVWTDSRNGQENTDIYMYNISTARETQITKNESDQLGPAIYDDKIVWTDMRNGNADIYMYNLSTCEEYQITINEYVQANPAIYEDKIVWVDYRGKQSGAYPDSDIYIYDLSTSKEMSVITERSSQSDPDIYGNRIVWVDNRDGNWQHYNIYMFTLETSEETGATEPVEGLKKLKNHLNSLYLQPSTATVLGAKLDSAIAYLEKGEEEKSLTELENFIECVYSMQEKGKLEDKEVECIVSETQRSIDLMKIPDRI</sequence>
<dbReference type="AlphaFoldDB" id="A0A0E3WWA2"/>
<dbReference type="KEGG" id="mbak:MSBR3_1402"/>
<dbReference type="SUPFAM" id="SSF69304">
    <property type="entry name" value="Tricorn protease N-terminal domain"/>
    <property type="match status" value="1"/>
</dbReference>
<dbReference type="OrthoDB" id="146042at2157"/>
<accession>A0A0E3WWA2</accession>
<name>A0A0E3WWA2_METBA</name>
<evidence type="ECO:0000313" key="2">
    <source>
        <dbReference type="Proteomes" id="UP000033066"/>
    </source>
</evidence>
<dbReference type="SUPFAM" id="SSF82171">
    <property type="entry name" value="DPP6 N-terminal domain-like"/>
    <property type="match status" value="1"/>
</dbReference>
<dbReference type="InterPro" id="IPR027618">
    <property type="entry name" value="Beta_prop_Msarc"/>
</dbReference>
<dbReference type="GeneID" id="24788933"/>
<dbReference type="RefSeq" id="WP_048107391.1">
    <property type="nucleotide sequence ID" value="NZ_CP009517.1"/>
</dbReference>
<dbReference type="PANTHER" id="PTHR36842:SF1">
    <property type="entry name" value="PROTEIN TOLB"/>
    <property type="match status" value="1"/>
</dbReference>
<protein>
    <submittedName>
        <fullName evidence="1">Cell surface protein</fullName>
    </submittedName>
</protein>
<dbReference type="InterPro" id="IPR011042">
    <property type="entry name" value="6-blade_b-propeller_TolB-like"/>
</dbReference>
<keyword evidence="2" id="KW-1185">Reference proteome</keyword>
<dbReference type="Proteomes" id="UP000033066">
    <property type="component" value="Chromosome"/>
</dbReference>
<dbReference type="PANTHER" id="PTHR36842">
    <property type="entry name" value="PROTEIN TOLB HOMOLOG"/>
    <property type="match status" value="1"/>
</dbReference>
<dbReference type="NCBIfam" id="TIGR04275">
    <property type="entry name" value="beta_prop_Msarc"/>
    <property type="match status" value="7"/>
</dbReference>
<dbReference type="PATRIC" id="fig|1434107.4.peg.1828"/>
<evidence type="ECO:0000313" key="1">
    <source>
        <dbReference type="EMBL" id="AKB81980.1"/>
    </source>
</evidence>
<dbReference type="EMBL" id="CP009517">
    <property type="protein sequence ID" value="AKB81980.1"/>
    <property type="molecule type" value="Genomic_DNA"/>
</dbReference>
<dbReference type="STRING" id="1434107.MSBR3_1402"/>
<proteinExistence type="predicted"/>
<organism evidence="1 2">
    <name type="scientific">Methanosarcina barkeri 3</name>
    <dbReference type="NCBI Taxonomy" id="1434107"/>
    <lineage>
        <taxon>Archaea</taxon>
        <taxon>Methanobacteriati</taxon>
        <taxon>Methanobacteriota</taxon>
        <taxon>Stenosarchaea group</taxon>
        <taxon>Methanomicrobia</taxon>
        <taxon>Methanosarcinales</taxon>
        <taxon>Methanosarcinaceae</taxon>
        <taxon>Methanosarcina</taxon>
    </lineage>
</organism>
<dbReference type="Gene3D" id="2.120.10.30">
    <property type="entry name" value="TolB, C-terminal domain"/>
    <property type="match status" value="3"/>
</dbReference>
<reference evidence="1" key="1">
    <citation type="submission" date="2014-07" db="EMBL/GenBank/DDBJ databases">
        <title>Methanogenic archaea and the global carbon cycle.</title>
        <authorList>
            <person name="Henriksen J.R."/>
            <person name="Luke J."/>
            <person name="Reinhart S."/>
            <person name="Benedict M.N."/>
            <person name="Youngblut N.D."/>
            <person name="Metcalf M.E."/>
            <person name="Whitaker R.J."/>
            <person name="Metcalf W.W."/>
        </authorList>
    </citation>
    <scope>NUCLEOTIDE SEQUENCE [LARGE SCALE GENOMIC DNA]</scope>
    <source>
        <strain evidence="1">3</strain>
    </source>
</reference>
<gene>
    <name evidence="1" type="ORF">MSBR3_1402</name>
</gene>